<dbReference type="Gene3D" id="3.90.1010.10">
    <property type="match status" value="1"/>
</dbReference>
<name>A0A1G2K2W5_9BACT</name>
<dbReference type="CDD" id="cd06664">
    <property type="entry name" value="IscU_like"/>
    <property type="match status" value="1"/>
</dbReference>
<evidence type="ECO:0000313" key="3">
    <source>
        <dbReference type="Proteomes" id="UP000177392"/>
    </source>
</evidence>
<organism evidence="2 3">
    <name type="scientific">Candidatus Sungbacteria bacterium GWC2_49_10</name>
    <dbReference type="NCBI Taxonomy" id="1802263"/>
    <lineage>
        <taxon>Bacteria</taxon>
        <taxon>Candidatus Sungiibacteriota</taxon>
    </lineage>
</organism>
<dbReference type="Pfam" id="PF01592">
    <property type="entry name" value="NifU_N"/>
    <property type="match status" value="1"/>
</dbReference>
<dbReference type="EMBL" id="MHQB01000029">
    <property type="protein sequence ID" value="OGZ93735.1"/>
    <property type="molecule type" value="Genomic_DNA"/>
</dbReference>
<proteinExistence type="predicted"/>
<evidence type="ECO:0000259" key="1">
    <source>
        <dbReference type="Pfam" id="PF01592"/>
    </source>
</evidence>
<sequence length="119" mass="13092">MEDFLYQDRILDEYRAPRNHGLRDDFTHQAKAANPVCGDSIIVRLKIENGIVEEVSFKNIGCVISTASASLFLAFIKGRAVKDIHAFGPDTPLSLLKIPLTPGRLKCGTLALEVVQKAL</sequence>
<dbReference type="GO" id="GO:0005506">
    <property type="term" value="F:iron ion binding"/>
    <property type="evidence" value="ECO:0007669"/>
    <property type="project" value="InterPro"/>
</dbReference>
<dbReference type="Proteomes" id="UP000177392">
    <property type="component" value="Unassembled WGS sequence"/>
</dbReference>
<accession>A0A1G2K2W5</accession>
<dbReference type="PANTHER" id="PTHR10093">
    <property type="entry name" value="IRON-SULFUR CLUSTER ASSEMBLY ENZYME NIFU HOMOLOG"/>
    <property type="match status" value="1"/>
</dbReference>
<comment type="caution">
    <text evidence="2">The sequence shown here is derived from an EMBL/GenBank/DDBJ whole genome shotgun (WGS) entry which is preliminary data.</text>
</comment>
<protein>
    <recommendedName>
        <fullName evidence="1">NIF system FeS cluster assembly NifU N-terminal domain-containing protein</fullName>
    </recommendedName>
</protein>
<dbReference type="InterPro" id="IPR002871">
    <property type="entry name" value="NIF_FeS_clus_asmbl_NifU_N"/>
</dbReference>
<feature type="domain" description="NIF system FeS cluster assembly NifU N-terminal" evidence="1">
    <location>
        <begin position="6"/>
        <end position="119"/>
    </location>
</feature>
<dbReference type="AlphaFoldDB" id="A0A1G2K2W5"/>
<dbReference type="GO" id="GO:0016226">
    <property type="term" value="P:iron-sulfur cluster assembly"/>
    <property type="evidence" value="ECO:0007669"/>
    <property type="project" value="InterPro"/>
</dbReference>
<evidence type="ECO:0000313" key="2">
    <source>
        <dbReference type="EMBL" id="OGZ93735.1"/>
    </source>
</evidence>
<gene>
    <name evidence="2" type="ORF">A2131_01455</name>
</gene>
<dbReference type="GO" id="GO:0051536">
    <property type="term" value="F:iron-sulfur cluster binding"/>
    <property type="evidence" value="ECO:0007669"/>
    <property type="project" value="InterPro"/>
</dbReference>
<dbReference type="SUPFAM" id="SSF82649">
    <property type="entry name" value="SufE/NifU"/>
    <property type="match status" value="1"/>
</dbReference>
<reference evidence="2 3" key="1">
    <citation type="journal article" date="2016" name="Nat. Commun.">
        <title>Thousands of microbial genomes shed light on interconnected biogeochemical processes in an aquifer system.</title>
        <authorList>
            <person name="Anantharaman K."/>
            <person name="Brown C.T."/>
            <person name="Hug L.A."/>
            <person name="Sharon I."/>
            <person name="Castelle C.J."/>
            <person name="Probst A.J."/>
            <person name="Thomas B.C."/>
            <person name="Singh A."/>
            <person name="Wilkins M.J."/>
            <person name="Karaoz U."/>
            <person name="Brodie E.L."/>
            <person name="Williams K.H."/>
            <person name="Hubbard S.S."/>
            <person name="Banfield J.F."/>
        </authorList>
    </citation>
    <scope>NUCLEOTIDE SEQUENCE [LARGE SCALE GENOMIC DNA]</scope>
</reference>